<proteinExistence type="predicted"/>
<dbReference type="EMBL" id="NEVL01000003">
    <property type="protein sequence ID" value="OZI35216.1"/>
    <property type="molecule type" value="Genomic_DNA"/>
</dbReference>
<reference evidence="1 2" key="1">
    <citation type="submission" date="2017-05" db="EMBL/GenBank/DDBJ databases">
        <title>Complete and WGS of Bordetella genogroups.</title>
        <authorList>
            <person name="Spilker T."/>
            <person name="LiPuma J."/>
        </authorList>
    </citation>
    <scope>NUCLEOTIDE SEQUENCE [LARGE SCALE GENOMIC DNA]</scope>
    <source>
        <strain evidence="1 2">AU17610</strain>
    </source>
</reference>
<name>A0A261SCZ0_9BORD</name>
<dbReference type="InterPro" id="IPR010261">
    <property type="entry name" value="Tir_chaperone"/>
</dbReference>
<dbReference type="AlphaFoldDB" id="A0A261SCZ0"/>
<gene>
    <name evidence="1" type="ORF">CEG14_08905</name>
</gene>
<dbReference type="Pfam" id="PF05932">
    <property type="entry name" value="CesT"/>
    <property type="match status" value="1"/>
</dbReference>
<dbReference type="Gene3D" id="3.30.1460.10">
    <property type="match status" value="1"/>
</dbReference>
<comment type="caution">
    <text evidence="1">The sequence shown here is derived from an EMBL/GenBank/DDBJ whole genome shotgun (WGS) entry which is preliminary data.</text>
</comment>
<evidence type="ECO:0000313" key="2">
    <source>
        <dbReference type="Proteomes" id="UP000217005"/>
    </source>
</evidence>
<evidence type="ECO:0000313" key="1">
    <source>
        <dbReference type="EMBL" id="OZI35216.1"/>
    </source>
</evidence>
<dbReference type="SUPFAM" id="SSF69635">
    <property type="entry name" value="Type III secretory system chaperone-like"/>
    <property type="match status" value="1"/>
</dbReference>
<accession>A0A261SCZ0</accession>
<protein>
    <recommendedName>
        <fullName evidence="3">Type III secretion chaperone CesT</fullName>
    </recommendedName>
</protein>
<organism evidence="1 2">
    <name type="scientific">Bordetella genomosp. 1</name>
    <dbReference type="NCBI Taxonomy" id="1395607"/>
    <lineage>
        <taxon>Bacteria</taxon>
        <taxon>Pseudomonadati</taxon>
        <taxon>Pseudomonadota</taxon>
        <taxon>Betaproteobacteria</taxon>
        <taxon>Burkholderiales</taxon>
        <taxon>Alcaligenaceae</taxon>
        <taxon>Bordetella</taxon>
    </lineage>
</organism>
<dbReference type="Proteomes" id="UP000217005">
    <property type="component" value="Unassembled WGS sequence"/>
</dbReference>
<dbReference type="CDD" id="cd16364">
    <property type="entry name" value="T3SC_I-like"/>
    <property type="match status" value="1"/>
</dbReference>
<sequence>MGHEAPPVREAVSDRPAWSCVMSLPVPTAFSRMIDQIAAALGQPALPLSDDGICTLVVEDGLVLNLAAEPTGSLLVVFAQLGRIPAAGRLALYGRLLQANGAGAGPCVLGVNRAEDTALISARLPLEGLTMDVFEPWFTRVIEQALAWRTVVAAADAPVARAPAADADAVWLRA</sequence>
<dbReference type="GO" id="GO:0030254">
    <property type="term" value="P:protein secretion by the type III secretion system"/>
    <property type="evidence" value="ECO:0007669"/>
    <property type="project" value="InterPro"/>
</dbReference>
<evidence type="ECO:0008006" key="3">
    <source>
        <dbReference type="Google" id="ProtNLM"/>
    </source>
</evidence>